<feature type="signal peptide" evidence="2">
    <location>
        <begin position="1"/>
        <end position="25"/>
    </location>
</feature>
<dbReference type="HOGENOM" id="CLU_511167_0_0_1"/>
<dbReference type="OrthoDB" id="6319519at2759"/>
<evidence type="ECO:0000256" key="1">
    <source>
        <dbReference type="SAM" id="MobiDB-lite"/>
    </source>
</evidence>
<dbReference type="AlphaFoldDB" id="R7TD86"/>
<evidence type="ECO:0000256" key="2">
    <source>
        <dbReference type="SAM" id="SignalP"/>
    </source>
</evidence>
<dbReference type="Proteomes" id="UP000014760">
    <property type="component" value="Unassembled WGS sequence"/>
</dbReference>
<organism evidence="3">
    <name type="scientific">Capitella teleta</name>
    <name type="common">Polychaete worm</name>
    <dbReference type="NCBI Taxonomy" id="283909"/>
    <lineage>
        <taxon>Eukaryota</taxon>
        <taxon>Metazoa</taxon>
        <taxon>Spiralia</taxon>
        <taxon>Lophotrochozoa</taxon>
        <taxon>Annelida</taxon>
        <taxon>Polychaeta</taxon>
        <taxon>Sedentaria</taxon>
        <taxon>Scolecida</taxon>
        <taxon>Capitellidae</taxon>
        <taxon>Capitella</taxon>
    </lineage>
</organism>
<proteinExistence type="predicted"/>
<protein>
    <recommendedName>
        <fullName evidence="6">SGNH domain-containing protein</fullName>
    </recommendedName>
</protein>
<dbReference type="EMBL" id="AMQN01003349">
    <property type="status" value="NOT_ANNOTATED_CDS"/>
    <property type="molecule type" value="Genomic_DNA"/>
</dbReference>
<evidence type="ECO:0000313" key="4">
    <source>
        <dbReference type="EnsemblMetazoa" id="CapteP188748"/>
    </source>
</evidence>
<accession>R7TD86</accession>
<evidence type="ECO:0000313" key="3">
    <source>
        <dbReference type="EMBL" id="ELT89031.1"/>
    </source>
</evidence>
<feature type="compositionally biased region" description="Basic and acidic residues" evidence="1">
    <location>
        <begin position="134"/>
        <end position="161"/>
    </location>
</feature>
<sequence length="533" mass="60309">MARRIRVFCALVSLTTIVFLGSTVSYPGINSSQVTIPIKPNSISREMGTNGKENVELRENGLGTFSSKESASGKSTGLVRNGRSAYFKKAKPSSEVPEAEPHPEQYLTSSGNNVAHSKEARRNSNIRGITIAKPSKERAGALPKEAKQKSEELKPKEETGRPKGVTDNQINNQQNAFMKPRAPKLPGFVRKGAKCQVLVEKHRTELPTCSTDLFREYYSIIGSFPECGMWLDTLGYGFSQRYGLDFCDFKAYNLPECSLRKRLHHILMLGDSTGWRTFMGLVNTTIWGGNTCHLVVEEGPFSMLPSTTYFSLGRRSLQNSLNVEERRCGWCRAAVYDCEMRTNTGLHTVRLEFAPAYKFKDPSLTISPGNPKWRSSRTFQEFLFNTYVRLAGMPDAIVVDFPLNHEKRNQQVVQDFKALVDVMVEHVPRTTQVHWIPTASEFESRRHGKSAKFINTTFGNEKLLASEQIYKINTMLFSELKPYLLNSSYNMHGFVNLVNMSSAKETWNEDGVHYNYLWYLHVIRVLLSMVCAD</sequence>
<evidence type="ECO:0008006" key="6">
    <source>
        <dbReference type="Google" id="ProtNLM"/>
    </source>
</evidence>
<gene>
    <name evidence="3" type="ORF">CAPTEDRAFT_188748</name>
</gene>
<reference evidence="3 5" key="2">
    <citation type="journal article" date="2013" name="Nature">
        <title>Insights into bilaterian evolution from three spiralian genomes.</title>
        <authorList>
            <person name="Simakov O."/>
            <person name="Marletaz F."/>
            <person name="Cho S.J."/>
            <person name="Edsinger-Gonzales E."/>
            <person name="Havlak P."/>
            <person name="Hellsten U."/>
            <person name="Kuo D.H."/>
            <person name="Larsson T."/>
            <person name="Lv J."/>
            <person name="Arendt D."/>
            <person name="Savage R."/>
            <person name="Osoegawa K."/>
            <person name="de Jong P."/>
            <person name="Grimwood J."/>
            <person name="Chapman J.A."/>
            <person name="Shapiro H."/>
            <person name="Aerts A."/>
            <person name="Otillar R.P."/>
            <person name="Terry A.Y."/>
            <person name="Boore J.L."/>
            <person name="Grigoriev I.V."/>
            <person name="Lindberg D.R."/>
            <person name="Seaver E.C."/>
            <person name="Weisblat D.A."/>
            <person name="Putnam N.H."/>
            <person name="Rokhsar D.S."/>
        </authorList>
    </citation>
    <scope>NUCLEOTIDE SEQUENCE</scope>
    <source>
        <strain evidence="3 5">I ESC-2004</strain>
    </source>
</reference>
<evidence type="ECO:0000313" key="5">
    <source>
        <dbReference type="Proteomes" id="UP000014760"/>
    </source>
</evidence>
<feature type="chain" id="PRO_5008786884" description="SGNH domain-containing protein" evidence="2">
    <location>
        <begin position="26"/>
        <end position="533"/>
    </location>
</feature>
<reference evidence="5" key="1">
    <citation type="submission" date="2012-12" db="EMBL/GenBank/DDBJ databases">
        <authorList>
            <person name="Hellsten U."/>
            <person name="Grimwood J."/>
            <person name="Chapman J.A."/>
            <person name="Shapiro H."/>
            <person name="Aerts A."/>
            <person name="Otillar R.P."/>
            <person name="Terry A.Y."/>
            <person name="Boore J.L."/>
            <person name="Simakov O."/>
            <person name="Marletaz F."/>
            <person name="Cho S.-J."/>
            <person name="Edsinger-Gonzales E."/>
            <person name="Havlak P."/>
            <person name="Kuo D.-H."/>
            <person name="Larsson T."/>
            <person name="Lv J."/>
            <person name="Arendt D."/>
            <person name="Savage R."/>
            <person name="Osoegawa K."/>
            <person name="de Jong P."/>
            <person name="Lindberg D.R."/>
            <person name="Seaver E.C."/>
            <person name="Weisblat D.A."/>
            <person name="Putnam N.H."/>
            <person name="Grigoriev I.V."/>
            <person name="Rokhsar D.S."/>
        </authorList>
    </citation>
    <scope>NUCLEOTIDE SEQUENCE</scope>
    <source>
        <strain evidence="5">I ESC-2004</strain>
    </source>
</reference>
<keyword evidence="5" id="KW-1185">Reference proteome</keyword>
<name>R7TD86_CAPTE</name>
<reference evidence="4" key="3">
    <citation type="submission" date="2015-06" db="UniProtKB">
        <authorList>
            <consortium name="EnsemblMetazoa"/>
        </authorList>
    </citation>
    <scope>IDENTIFICATION</scope>
</reference>
<feature type="region of interest" description="Disordered" evidence="1">
    <location>
        <begin position="89"/>
        <end position="168"/>
    </location>
</feature>
<keyword evidence="2" id="KW-0732">Signal</keyword>
<dbReference type="EMBL" id="KB311578">
    <property type="protein sequence ID" value="ELT89031.1"/>
    <property type="molecule type" value="Genomic_DNA"/>
</dbReference>
<dbReference type="EnsemblMetazoa" id="CapteT188748">
    <property type="protein sequence ID" value="CapteP188748"/>
    <property type="gene ID" value="CapteG188748"/>
</dbReference>
<feature type="compositionally biased region" description="Polar residues" evidence="1">
    <location>
        <begin position="106"/>
        <end position="115"/>
    </location>
</feature>